<dbReference type="OrthoDB" id="9801383at2"/>
<proteinExistence type="predicted"/>
<evidence type="ECO:0000313" key="2">
    <source>
        <dbReference type="EMBL" id="TGD70937.1"/>
    </source>
</evidence>
<evidence type="ECO:0000256" key="1">
    <source>
        <dbReference type="SAM" id="SignalP"/>
    </source>
</evidence>
<dbReference type="RefSeq" id="WP_135446502.1">
    <property type="nucleotide sequence ID" value="NZ_SRLE01000017.1"/>
</dbReference>
<feature type="signal peptide" evidence="1">
    <location>
        <begin position="1"/>
        <end position="20"/>
    </location>
</feature>
<accession>A0A4Z0LUP9</accession>
<reference evidence="2 3" key="1">
    <citation type="submission" date="2019-04" db="EMBL/GenBank/DDBJ databases">
        <title>Taxonomy of novel Haliea sp. from mangrove soil of West Coast of India.</title>
        <authorList>
            <person name="Verma A."/>
            <person name="Kumar P."/>
            <person name="Krishnamurthi S."/>
        </authorList>
    </citation>
    <scope>NUCLEOTIDE SEQUENCE [LARGE SCALE GENOMIC DNA]</scope>
    <source>
        <strain evidence="2 3">SAOS-164</strain>
    </source>
</reference>
<gene>
    <name evidence="2" type="ORF">E4634_20250</name>
</gene>
<name>A0A4Z0LUP9_9GAMM</name>
<sequence length="588" mass="64010">MPGKKILSIAVAMAAAGAQAGSLEFTNAPIPTNDLDKRSVLTSQFGIMDGEQFDVKFNTIMRSGDQPSPASMPYGTLVDINGDPIIAEDGSVAVSSSNDFASLVRGRGGDLYMVSHFEDRPAAMYLTEVRQNPATGEIKPIRTRPLDFSDFNGGWVHCAGSVTPWGNHLGSEEYPPDAKQWRDGNIDGYNAAMVRYFPEAKGASGAELPMLAQDYMNPYDYGYNIEVDVKSFANAKVEKHYAMGRVAIELSYVMPNNKTVYTSDDGSRVGLFRFEADKAGDLSAGTLYAAKWVQTSPWYGADERVAKADRDGGSADLNWVPLGHATNSEIRAIIDSGVTFADIFEEDVDGCTEVSTRDASSECLKVKPGMDMAAAFLETSRYASLLGATTEFEKMEGITHDPATNTMYLAMSRVRTAMTDGAGDMSVPYNYCGTVYALDLDSNYVATGMHGLVFGEPRTYSRGALEDNPYPADGPYAANQCDLNAIAEPDNVTFIPGYNTLIIGEDTGQHQNDMIWAYNLESGELTRLQTTPYGSETTSPYFYPDIRGHGYLMSVIQHPFGESDQDKLESAQEARGYTGFVGPFPYQP</sequence>
<evidence type="ECO:0000313" key="3">
    <source>
        <dbReference type="Proteomes" id="UP000298050"/>
    </source>
</evidence>
<dbReference type="Proteomes" id="UP000298050">
    <property type="component" value="Unassembled WGS sequence"/>
</dbReference>
<organism evidence="2 3">
    <name type="scientific">Mangrovimicrobium sediminis</name>
    <dbReference type="NCBI Taxonomy" id="2562682"/>
    <lineage>
        <taxon>Bacteria</taxon>
        <taxon>Pseudomonadati</taxon>
        <taxon>Pseudomonadota</taxon>
        <taxon>Gammaproteobacteria</taxon>
        <taxon>Cellvibrionales</taxon>
        <taxon>Halieaceae</taxon>
        <taxon>Mangrovimicrobium</taxon>
    </lineage>
</organism>
<dbReference type="PANTHER" id="PTHR35399">
    <property type="entry name" value="SLR8030 PROTEIN"/>
    <property type="match status" value="1"/>
</dbReference>
<dbReference type="EMBL" id="SRLE01000017">
    <property type="protein sequence ID" value="TGD70937.1"/>
    <property type="molecule type" value="Genomic_DNA"/>
</dbReference>
<keyword evidence="3" id="KW-1185">Reference proteome</keyword>
<dbReference type="AlphaFoldDB" id="A0A4Z0LUP9"/>
<protein>
    <submittedName>
        <fullName evidence="2">DUF839 domain-containing protein</fullName>
    </submittedName>
</protein>
<feature type="chain" id="PRO_5021412495" evidence="1">
    <location>
        <begin position="21"/>
        <end position="588"/>
    </location>
</feature>
<comment type="caution">
    <text evidence="2">The sequence shown here is derived from an EMBL/GenBank/DDBJ whole genome shotgun (WGS) entry which is preliminary data.</text>
</comment>
<dbReference type="InterPro" id="IPR008557">
    <property type="entry name" value="PhoX"/>
</dbReference>
<dbReference type="Pfam" id="PF05787">
    <property type="entry name" value="PhoX"/>
    <property type="match status" value="1"/>
</dbReference>
<dbReference type="PANTHER" id="PTHR35399:SF2">
    <property type="entry name" value="DUF839 DOMAIN-CONTAINING PROTEIN"/>
    <property type="match status" value="1"/>
</dbReference>
<keyword evidence="1" id="KW-0732">Signal</keyword>